<protein>
    <submittedName>
        <fullName evidence="6">Porin</fullName>
    </submittedName>
</protein>
<evidence type="ECO:0000259" key="5">
    <source>
        <dbReference type="Pfam" id="PF13609"/>
    </source>
</evidence>
<organism evidence="6 7">
    <name type="scientific">Vibrio diazotrophicus</name>
    <dbReference type="NCBI Taxonomy" id="685"/>
    <lineage>
        <taxon>Bacteria</taxon>
        <taxon>Pseudomonadati</taxon>
        <taxon>Pseudomonadota</taxon>
        <taxon>Gammaproteobacteria</taxon>
        <taxon>Vibrionales</taxon>
        <taxon>Vibrionaceae</taxon>
        <taxon>Vibrio</taxon>
    </lineage>
</organism>
<evidence type="ECO:0000256" key="4">
    <source>
        <dbReference type="SAM" id="SignalP"/>
    </source>
</evidence>
<dbReference type="EMBL" id="POSK01000003">
    <property type="protein sequence ID" value="PNI05705.1"/>
    <property type="molecule type" value="Genomic_DNA"/>
</dbReference>
<feature type="signal peptide" evidence="4">
    <location>
        <begin position="1"/>
        <end position="23"/>
    </location>
</feature>
<dbReference type="OrthoDB" id="784582at2"/>
<dbReference type="Gene3D" id="2.40.160.10">
    <property type="entry name" value="Porin"/>
    <property type="match status" value="1"/>
</dbReference>
<evidence type="ECO:0000313" key="6">
    <source>
        <dbReference type="EMBL" id="PNI05705.1"/>
    </source>
</evidence>
<dbReference type="InterPro" id="IPR033900">
    <property type="entry name" value="Gram_neg_porin_domain"/>
</dbReference>
<dbReference type="SUPFAM" id="SSF56935">
    <property type="entry name" value="Porins"/>
    <property type="match status" value="1"/>
</dbReference>
<keyword evidence="2 4" id="KW-0732">Signal</keyword>
<feature type="chain" id="PRO_5014382971" evidence="4">
    <location>
        <begin position="24"/>
        <end position="348"/>
    </location>
</feature>
<comment type="subcellular location">
    <subcellularLocation>
        <location evidence="1">Cell outer membrane</location>
        <topology evidence="1">Multi-pass membrane protein</topology>
    </subcellularLocation>
</comment>
<proteinExistence type="predicted"/>
<dbReference type="GO" id="GO:0009279">
    <property type="term" value="C:cell outer membrane"/>
    <property type="evidence" value="ECO:0007669"/>
    <property type="project" value="UniProtKB-SubCell"/>
</dbReference>
<feature type="domain" description="Porin" evidence="5">
    <location>
        <begin position="16"/>
        <end position="326"/>
    </location>
</feature>
<dbReference type="PANTHER" id="PTHR34501">
    <property type="entry name" value="PROTEIN YDDL-RELATED"/>
    <property type="match status" value="1"/>
</dbReference>
<dbReference type="PANTHER" id="PTHR34501:SF2">
    <property type="entry name" value="OUTER MEMBRANE PORIN F-RELATED"/>
    <property type="match status" value="1"/>
</dbReference>
<dbReference type="AlphaFoldDB" id="A0A2J8I5A4"/>
<sequence>MVTNKKLLTLIISTLCFSGMAQAQNVYKDDTNSLDIYGRLEAQIAHGDESFASEDDLAGRMSGRLGFDMSRELSAVENTRVLGKFEWQVRTEKNDTRFDAGESLEARYNYLGIENDKFGTLIFGRTKNPLYQVMKITDKYKNFTPGIYNFGLSSIDTSYSYNRQDSTLQYEGKFGIHEIQAAYVIGNNENERLDNGIMASYRMNYKNDGFRVSPAIAFSQFNRDSESTATSREQHDQIIAGIELSLNNFSFGITADYINIDTDNNSNEKYFGIDSIVAYQWDNFKILAGYSFLDEDGEDIYEKEDWRIEGQWTLASRTYLSVTYDREIAAKNADSDDDAIIVGLRYDF</sequence>
<evidence type="ECO:0000256" key="2">
    <source>
        <dbReference type="ARBA" id="ARBA00022729"/>
    </source>
</evidence>
<dbReference type="InterPro" id="IPR023614">
    <property type="entry name" value="Porin_dom_sf"/>
</dbReference>
<keyword evidence="3" id="KW-0472">Membrane</keyword>
<comment type="caution">
    <text evidence="6">The sequence shown here is derived from an EMBL/GenBank/DDBJ whole genome shotgun (WGS) entry which is preliminary data.</text>
</comment>
<dbReference type="Proteomes" id="UP000236449">
    <property type="component" value="Unassembled WGS sequence"/>
</dbReference>
<dbReference type="InterPro" id="IPR050298">
    <property type="entry name" value="Gram-neg_bact_OMP"/>
</dbReference>
<name>A0A2J8I5A4_VIBDI</name>
<dbReference type="CDD" id="cd00342">
    <property type="entry name" value="gram_neg_porins"/>
    <property type="match status" value="1"/>
</dbReference>
<evidence type="ECO:0000313" key="7">
    <source>
        <dbReference type="Proteomes" id="UP000236449"/>
    </source>
</evidence>
<dbReference type="Pfam" id="PF13609">
    <property type="entry name" value="Porin_4"/>
    <property type="match status" value="1"/>
</dbReference>
<evidence type="ECO:0000256" key="1">
    <source>
        <dbReference type="ARBA" id="ARBA00004571"/>
    </source>
</evidence>
<gene>
    <name evidence="6" type="ORF">C1N32_06305</name>
</gene>
<accession>A0A2J8I5A4</accession>
<dbReference type="GO" id="GO:0015288">
    <property type="term" value="F:porin activity"/>
    <property type="evidence" value="ECO:0007669"/>
    <property type="project" value="InterPro"/>
</dbReference>
<reference evidence="6 7" key="1">
    <citation type="submission" date="2018-01" db="EMBL/GenBank/DDBJ databases">
        <title>Draft genome sequences of six Vibrio diazotrophicus strains isolated from deep-sea sediments of the Baltic Sea.</title>
        <authorList>
            <person name="Castillo D."/>
            <person name="Vandieken V."/>
            <person name="Chiang O."/>
            <person name="Middelboe M."/>
        </authorList>
    </citation>
    <scope>NUCLEOTIDE SEQUENCE [LARGE SCALE GENOMIC DNA]</scope>
    <source>
        <strain evidence="6 7">60.27F</strain>
    </source>
</reference>
<dbReference type="RefSeq" id="WP_102965748.1">
    <property type="nucleotide sequence ID" value="NZ_POSK01000003.1"/>
</dbReference>
<evidence type="ECO:0000256" key="3">
    <source>
        <dbReference type="ARBA" id="ARBA00023136"/>
    </source>
</evidence>